<dbReference type="EMBL" id="CAFABH010000022">
    <property type="protein sequence ID" value="CAB4831770.1"/>
    <property type="molecule type" value="Genomic_DNA"/>
</dbReference>
<accession>A0A6J6P7E2</accession>
<name>A0A6J6P7E2_9ZZZZ</name>
<proteinExistence type="predicted"/>
<protein>
    <submittedName>
        <fullName evidence="2">Unannotated protein</fullName>
    </submittedName>
</protein>
<reference evidence="2" key="1">
    <citation type="submission" date="2020-05" db="EMBL/GenBank/DDBJ databases">
        <authorList>
            <person name="Chiriac C."/>
            <person name="Salcher M."/>
            <person name="Ghai R."/>
            <person name="Kavagutti S V."/>
        </authorList>
    </citation>
    <scope>NUCLEOTIDE SEQUENCE</scope>
</reference>
<dbReference type="GO" id="GO:0009231">
    <property type="term" value="P:riboflavin biosynthetic process"/>
    <property type="evidence" value="ECO:0007669"/>
    <property type="project" value="InterPro"/>
</dbReference>
<sequence>MSVLASLVVGADGSTTFNQSSRALSTTGDRERFLARRRLADCILVGGNTARNESYSRTPAPLVIISHSQPELLAINPIAQWWNLGPEETITRASKEFGQHIHCEGGANLLHHFLSLGLIDTMELSVTSFVGGENAIDIQAILQNFKTIERTKDADTTFYTCTQPIMLQK</sequence>
<dbReference type="SUPFAM" id="SSF53597">
    <property type="entry name" value="Dihydrofolate reductase-like"/>
    <property type="match status" value="1"/>
</dbReference>
<organism evidence="2">
    <name type="scientific">freshwater metagenome</name>
    <dbReference type="NCBI Taxonomy" id="449393"/>
    <lineage>
        <taxon>unclassified sequences</taxon>
        <taxon>metagenomes</taxon>
        <taxon>ecological metagenomes</taxon>
    </lineage>
</organism>
<dbReference type="InterPro" id="IPR024072">
    <property type="entry name" value="DHFR-like_dom_sf"/>
</dbReference>
<dbReference type="EMBL" id="CAEZXO010000005">
    <property type="protein sequence ID" value="CAB4695320.1"/>
    <property type="molecule type" value="Genomic_DNA"/>
</dbReference>
<gene>
    <name evidence="2" type="ORF">UFOPK2510_00960</name>
    <name evidence="3" type="ORF">UFOPK3174_01182</name>
    <name evidence="4" type="ORF">UFOPK3328_00309</name>
</gene>
<evidence type="ECO:0000313" key="2">
    <source>
        <dbReference type="EMBL" id="CAB4695320.1"/>
    </source>
</evidence>
<evidence type="ECO:0000313" key="3">
    <source>
        <dbReference type="EMBL" id="CAB4831770.1"/>
    </source>
</evidence>
<evidence type="ECO:0000313" key="4">
    <source>
        <dbReference type="EMBL" id="CAB4858121.1"/>
    </source>
</evidence>
<dbReference type="EMBL" id="CAFBLD010000002">
    <property type="protein sequence ID" value="CAB4858121.1"/>
    <property type="molecule type" value="Genomic_DNA"/>
</dbReference>
<dbReference type="InterPro" id="IPR002734">
    <property type="entry name" value="RibDG_C"/>
</dbReference>
<dbReference type="Gene3D" id="3.40.430.10">
    <property type="entry name" value="Dihydrofolate Reductase, subunit A"/>
    <property type="match status" value="1"/>
</dbReference>
<dbReference type="Pfam" id="PF01872">
    <property type="entry name" value="RibD_C"/>
    <property type="match status" value="1"/>
</dbReference>
<dbReference type="GO" id="GO:0008703">
    <property type="term" value="F:5-amino-6-(5-phosphoribosylamino)uracil reductase activity"/>
    <property type="evidence" value="ECO:0007669"/>
    <property type="project" value="InterPro"/>
</dbReference>
<feature type="domain" description="Bacterial bifunctional deaminase-reductase C-terminal" evidence="1">
    <location>
        <begin position="3"/>
        <end position="134"/>
    </location>
</feature>
<evidence type="ECO:0000259" key="1">
    <source>
        <dbReference type="Pfam" id="PF01872"/>
    </source>
</evidence>
<dbReference type="AlphaFoldDB" id="A0A6J6P7E2"/>